<dbReference type="PROSITE" id="PS51197">
    <property type="entry name" value="HTH_RRF2_2"/>
    <property type="match status" value="1"/>
</dbReference>
<evidence type="ECO:0000313" key="3">
    <source>
        <dbReference type="EMBL" id="BDY29818.1"/>
    </source>
</evidence>
<dbReference type="GO" id="GO:0005829">
    <property type="term" value="C:cytosol"/>
    <property type="evidence" value="ECO:0007669"/>
    <property type="project" value="TreeGrafter"/>
</dbReference>
<dbReference type="EMBL" id="AP027452">
    <property type="protein sequence ID" value="BDY29818.1"/>
    <property type="molecule type" value="Genomic_DNA"/>
</dbReference>
<dbReference type="Proteomes" id="UP001241092">
    <property type="component" value="Chromosome"/>
</dbReference>
<evidence type="ECO:0000313" key="4">
    <source>
        <dbReference type="Proteomes" id="UP001241092"/>
    </source>
</evidence>
<organism evidence="3 4">
    <name type="scientific">Mycolicibacterium mageritense</name>
    <name type="common">Mycobacterium mageritense</name>
    <dbReference type="NCBI Taxonomy" id="53462"/>
    <lineage>
        <taxon>Bacteria</taxon>
        <taxon>Bacillati</taxon>
        <taxon>Actinomycetota</taxon>
        <taxon>Actinomycetes</taxon>
        <taxon>Mycobacteriales</taxon>
        <taxon>Mycobacteriaceae</taxon>
        <taxon>Mycolicibacterium</taxon>
    </lineage>
</organism>
<reference evidence="3" key="1">
    <citation type="submission" date="2023-03" db="EMBL/GenBank/DDBJ databases">
        <title>Draft genome sequence of a Mycolicibacterium mageritense strain H4_3_1 isolated from a hybrid biological-inorganic system reactor.</title>
        <authorList>
            <person name="Feng X."/>
            <person name="Kazama D."/>
            <person name="Sato K."/>
            <person name="Kobayashi H."/>
        </authorList>
    </citation>
    <scope>NUCLEOTIDE SEQUENCE</scope>
    <source>
        <strain evidence="3">H4_3_1</strain>
    </source>
</reference>
<proteinExistence type="predicted"/>
<comment type="cofactor">
    <cofactor evidence="2">
        <name>[2Fe-2S] cluster</name>
        <dbReference type="ChEBI" id="CHEBI:190135"/>
    </cofactor>
</comment>
<accession>A0AAI8XPG0</accession>
<dbReference type="InterPro" id="IPR036388">
    <property type="entry name" value="WH-like_DNA-bd_sf"/>
</dbReference>
<protein>
    <submittedName>
        <fullName evidence="3">HTH-type transcriptional repressor NsrR</fullName>
    </submittedName>
</protein>
<dbReference type="Gene3D" id="1.10.10.10">
    <property type="entry name" value="Winged helix-like DNA-binding domain superfamily/Winged helix DNA-binding domain"/>
    <property type="match status" value="1"/>
</dbReference>
<evidence type="ECO:0000256" key="1">
    <source>
        <dbReference type="ARBA" id="ARBA00023125"/>
    </source>
</evidence>
<gene>
    <name evidence="3" type="primary">nsrR</name>
    <name evidence="3" type="ORF">hbim_03758</name>
</gene>
<dbReference type="GO" id="GO:0003700">
    <property type="term" value="F:DNA-binding transcription factor activity"/>
    <property type="evidence" value="ECO:0007669"/>
    <property type="project" value="TreeGrafter"/>
</dbReference>
<dbReference type="InterPro" id="IPR000944">
    <property type="entry name" value="Tscrpt_reg_Rrf2"/>
</dbReference>
<evidence type="ECO:0000256" key="2">
    <source>
        <dbReference type="ARBA" id="ARBA00034078"/>
    </source>
</evidence>
<dbReference type="Pfam" id="PF02082">
    <property type="entry name" value="Rrf2"/>
    <property type="match status" value="1"/>
</dbReference>
<dbReference type="NCBIfam" id="TIGR00738">
    <property type="entry name" value="rrf2_super"/>
    <property type="match status" value="1"/>
</dbReference>
<name>A0AAI8XPG0_MYCME</name>
<dbReference type="RefSeq" id="WP_073910458.1">
    <property type="nucleotide sequence ID" value="NZ_AP027452.1"/>
</dbReference>
<dbReference type="AlphaFoldDB" id="A0AAI8XPG0"/>
<keyword evidence="1" id="KW-0238">DNA-binding</keyword>
<dbReference type="PANTHER" id="PTHR33221:SF4">
    <property type="entry name" value="HTH-TYPE TRANSCRIPTIONAL REPRESSOR NSRR"/>
    <property type="match status" value="1"/>
</dbReference>
<dbReference type="GO" id="GO:0003677">
    <property type="term" value="F:DNA binding"/>
    <property type="evidence" value="ECO:0007669"/>
    <property type="project" value="UniProtKB-KW"/>
</dbReference>
<dbReference type="PANTHER" id="PTHR33221">
    <property type="entry name" value="WINGED HELIX-TURN-HELIX TRANSCRIPTIONAL REGULATOR, RRF2 FAMILY"/>
    <property type="match status" value="1"/>
</dbReference>
<sequence length="144" mass="15689">MHLTRFTDLGIRTMMLLASGESDDRRVTTRTIAVSAGASDNHIAKAVSRLSELGLVQARRGRIGGLTLTEEGRHASIGWLVRQLEGDREVIDCDGDNPCPLIAGCRLRRALAEAKEAFYAQLDKYTVADLARNPSITVIATNLL</sequence>
<dbReference type="InterPro" id="IPR036390">
    <property type="entry name" value="WH_DNA-bd_sf"/>
</dbReference>
<dbReference type="SUPFAM" id="SSF46785">
    <property type="entry name" value="Winged helix' DNA-binding domain"/>
    <property type="match status" value="1"/>
</dbReference>